<sequence>MRTGITSTELMIRTNAVGSLAGVAGIVLSRDVMSMVAYAGQQPELWWLIPSIGLSLAGSVLCYTDLVAHAGSVAAVGVATLRKSASLLLSYFLFPGKPFSTLSGLGLLVLTLGLLLAERRATSRSRAQGGNGNERNEKEHTALAGSWGQSKVLELKRAGQANAVEAWADEDSASQDGAVWKVEKKVRADSLGDADIQFNIDLLVNEMQFMDALQHPPEGAGATTLLVAPRCEKLLDFEVQMAAFHPDFRFNGSDAADCANFVGRAPYPAFHLLREEAILGLFETSSIFQYGLQTLTFKGTAKAVADGTLQAAILGLFEADFDFQESSVKVLVEDVEFDM</sequence>
<name>A0A1Q9D7R7_SYMMI</name>
<evidence type="ECO:0000313" key="7">
    <source>
        <dbReference type="EMBL" id="OLP91235.1"/>
    </source>
</evidence>
<keyword evidence="3 6" id="KW-0812">Transmembrane</keyword>
<feature type="transmembrane region" description="Helical" evidence="6">
    <location>
        <begin position="99"/>
        <end position="117"/>
    </location>
</feature>
<dbReference type="Proteomes" id="UP000186817">
    <property type="component" value="Unassembled WGS sequence"/>
</dbReference>
<dbReference type="GO" id="GO:0000139">
    <property type="term" value="C:Golgi membrane"/>
    <property type="evidence" value="ECO:0007669"/>
    <property type="project" value="TreeGrafter"/>
</dbReference>
<dbReference type="Pfam" id="PF07209">
    <property type="entry name" value="DUF1415"/>
    <property type="match status" value="1"/>
</dbReference>
<keyword evidence="5 6" id="KW-0472">Membrane</keyword>
<evidence type="ECO:0000256" key="2">
    <source>
        <dbReference type="ARBA" id="ARBA00022448"/>
    </source>
</evidence>
<dbReference type="OrthoDB" id="438495at2759"/>
<dbReference type="InterPro" id="IPR009858">
    <property type="entry name" value="DUF1415"/>
</dbReference>
<evidence type="ECO:0000256" key="6">
    <source>
        <dbReference type="SAM" id="Phobius"/>
    </source>
</evidence>
<evidence type="ECO:0000256" key="1">
    <source>
        <dbReference type="ARBA" id="ARBA00004141"/>
    </source>
</evidence>
<feature type="transmembrane region" description="Helical" evidence="6">
    <location>
        <begin position="45"/>
        <end position="66"/>
    </location>
</feature>
<keyword evidence="2" id="KW-0813">Transport</keyword>
<dbReference type="EMBL" id="LSRX01000675">
    <property type="protein sequence ID" value="OLP91235.1"/>
    <property type="molecule type" value="Genomic_DNA"/>
</dbReference>
<protein>
    <submittedName>
        <fullName evidence="7">Uncharacterized protein</fullName>
    </submittedName>
</protein>
<organism evidence="7 8">
    <name type="scientific">Symbiodinium microadriaticum</name>
    <name type="common">Dinoflagellate</name>
    <name type="synonym">Zooxanthella microadriatica</name>
    <dbReference type="NCBI Taxonomy" id="2951"/>
    <lineage>
        <taxon>Eukaryota</taxon>
        <taxon>Sar</taxon>
        <taxon>Alveolata</taxon>
        <taxon>Dinophyceae</taxon>
        <taxon>Suessiales</taxon>
        <taxon>Symbiodiniaceae</taxon>
        <taxon>Symbiodinium</taxon>
    </lineage>
</organism>
<keyword evidence="4 6" id="KW-1133">Transmembrane helix</keyword>
<accession>A0A1Q9D7R7</accession>
<evidence type="ECO:0000256" key="5">
    <source>
        <dbReference type="ARBA" id="ARBA00023136"/>
    </source>
</evidence>
<dbReference type="InterPro" id="IPR013657">
    <property type="entry name" value="SCL35B1-4/HUT1"/>
</dbReference>
<reference evidence="7 8" key="1">
    <citation type="submission" date="2016-02" db="EMBL/GenBank/DDBJ databases">
        <title>Genome analysis of coral dinoflagellate symbionts highlights evolutionary adaptations to a symbiotic lifestyle.</title>
        <authorList>
            <person name="Aranda M."/>
            <person name="Li Y."/>
            <person name="Liew Y.J."/>
            <person name="Baumgarten S."/>
            <person name="Simakov O."/>
            <person name="Wilson M."/>
            <person name="Piel J."/>
            <person name="Ashoor H."/>
            <person name="Bougouffa S."/>
            <person name="Bajic V.B."/>
            <person name="Ryu T."/>
            <person name="Ravasi T."/>
            <person name="Bayer T."/>
            <person name="Micklem G."/>
            <person name="Kim H."/>
            <person name="Bhak J."/>
            <person name="Lajeunesse T.C."/>
            <person name="Voolstra C.R."/>
        </authorList>
    </citation>
    <scope>NUCLEOTIDE SEQUENCE [LARGE SCALE GENOMIC DNA]</scope>
    <source>
        <strain evidence="7 8">CCMP2467</strain>
    </source>
</reference>
<evidence type="ECO:0000256" key="3">
    <source>
        <dbReference type="ARBA" id="ARBA00022692"/>
    </source>
</evidence>
<evidence type="ECO:0000256" key="4">
    <source>
        <dbReference type="ARBA" id="ARBA00022989"/>
    </source>
</evidence>
<comment type="caution">
    <text evidence="7">The sequence shown here is derived from an EMBL/GenBank/DDBJ whole genome shotgun (WGS) entry which is preliminary data.</text>
</comment>
<dbReference type="GO" id="GO:0005789">
    <property type="term" value="C:endoplasmic reticulum membrane"/>
    <property type="evidence" value="ECO:0007669"/>
    <property type="project" value="TreeGrafter"/>
</dbReference>
<evidence type="ECO:0000313" key="8">
    <source>
        <dbReference type="Proteomes" id="UP000186817"/>
    </source>
</evidence>
<gene>
    <name evidence="7" type="ORF">AK812_SmicGene27084</name>
</gene>
<dbReference type="PANTHER" id="PTHR10778:SF8">
    <property type="entry name" value="ADENOSINE 3'-PHOSPHO 5'-PHOSPHOSULFATE TRANSPORTER 2"/>
    <property type="match status" value="1"/>
</dbReference>
<proteinExistence type="predicted"/>
<comment type="subcellular location">
    <subcellularLocation>
        <location evidence="1">Membrane</location>
        <topology evidence="1">Multi-pass membrane protein</topology>
    </subcellularLocation>
</comment>
<keyword evidence="8" id="KW-1185">Reference proteome</keyword>
<dbReference type="GO" id="GO:0046964">
    <property type="term" value="F:3'-phosphoadenosine 5'-phosphosulfate transmembrane transporter activity"/>
    <property type="evidence" value="ECO:0007669"/>
    <property type="project" value="TreeGrafter"/>
</dbReference>
<dbReference type="PANTHER" id="PTHR10778">
    <property type="entry name" value="SOLUTE CARRIER FAMILY 35 MEMBER B"/>
    <property type="match status" value="1"/>
</dbReference>
<dbReference type="AlphaFoldDB" id="A0A1Q9D7R7"/>